<dbReference type="PANTHER" id="PTHR48050:SF13">
    <property type="entry name" value="STEROL 3-BETA-GLUCOSYLTRANSFERASE UGT80A2"/>
    <property type="match status" value="1"/>
</dbReference>
<dbReference type="InterPro" id="IPR010610">
    <property type="entry name" value="EryCIII-like_C"/>
</dbReference>
<protein>
    <submittedName>
        <fullName evidence="5">Glycosyltransferase family 1 protein</fullName>
    </submittedName>
</protein>
<keyword evidence="1" id="KW-0808">Transferase</keyword>
<dbReference type="GO" id="GO:0008194">
    <property type="term" value="F:UDP-glycosyltransferase activity"/>
    <property type="evidence" value="ECO:0007669"/>
    <property type="project" value="InterPro"/>
</dbReference>
<dbReference type="AlphaFoldDB" id="A0A931FEP3"/>
<dbReference type="Proteomes" id="UP000657385">
    <property type="component" value="Unassembled WGS sequence"/>
</dbReference>
<feature type="region of interest" description="Disordered" evidence="2">
    <location>
        <begin position="239"/>
        <end position="262"/>
    </location>
</feature>
<dbReference type="EMBL" id="JADPRT010000014">
    <property type="protein sequence ID" value="MBF9072002.1"/>
    <property type="molecule type" value="Genomic_DNA"/>
</dbReference>
<dbReference type="Gene3D" id="3.40.50.2000">
    <property type="entry name" value="Glycogen Phosphorylase B"/>
    <property type="match status" value="2"/>
</dbReference>
<evidence type="ECO:0000313" key="6">
    <source>
        <dbReference type="Proteomes" id="UP000657385"/>
    </source>
</evidence>
<dbReference type="PANTHER" id="PTHR48050">
    <property type="entry name" value="STEROL 3-BETA-GLUCOSYLTRANSFERASE"/>
    <property type="match status" value="1"/>
</dbReference>
<comment type="caution">
    <text evidence="5">The sequence shown here is derived from an EMBL/GenBank/DDBJ whole genome shotgun (WGS) entry which is preliminary data.</text>
</comment>
<evidence type="ECO:0000313" key="5">
    <source>
        <dbReference type="EMBL" id="MBF9072002.1"/>
    </source>
</evidence>
<dbReference type="Pfam" id="PF03033">
    <property type="entry name" value="Glyco_transf_28"/>
    <property type="match status" value="1"/>
</dbReference>
<sequence>MRVAVLTAGSRGDVAPYTGLGHALLQAGHEVTLVTHARFAPLARAAGLGFHALPVDPRAVLESSAGRGLHRSATGAGKLARLVALARSSVMDLADALVEPAEHADVLLLSAVLAPLGHVLAEGLGLHTLGVYLQPLAPTGEFVAPVTGTRSWGPVGNRVSGRLVNAGVDAIFIEAARMLRTRLGLARAGVRATRRAREQQGWPVLHGFSPLVVPRPRDWRPGLEICGYWWPHDPPLAAPLTPLTPPDGTPDASPDGPPAAELPSALRDFLAAGPPPVFVGLGSATVPDPDRTSAVIVSALRAAGLRGLVQRGWAGLHAEGDDMLTVDELPHSRVFPHTAAVIHHAGAGTTAAVLRAGVPSVPVPIQFDAAFWARRLTALGVAPDAVPLRHLTADTLATALRRATQSSTHRDRARQLGTLIRAEDGTVAVRAHLDRLA</sequence>
<dbReference type="GO" id="GO:0005975">
    <property type="term" value="P:carbohydrate metabolic process"/>
    <property type="evidence" value="ECO:0007669"/>
    <property type="project" value="InterPro"/>
</dbReference>
<feature type="domain" description="Glycosyltransferase family 28 N-terminal" evidence="3">
    <location>
        <begin position="3"/>
        <end position="90"/>
    </location>
</feature>
<reference evidence="5" key="1">
    <citation type="submission" date="2020-11" db="EMBL/GenBank/DDBJ databases">
        <title>Isolation and identification of active actinomycetes.</title>
        <authorList>
            <person name="Yu B."/>
        </authorList>
    </citation>
    <scope>NUCLEOTIDE SEQUENCE</scope>
    <source>
        <strain evidence="5">NEAU-YB345</strain>
    </source>
</reference>
<evidence type="ECO:0000259" key="3">
    <source>
        <dbReference type="Pfam" id="PF03033"/>
    </source>
</evidence>
<feature type="domain" description="Erythromycin biosynthesis protein CIII-like C-terminal" evidence="4">
    <location>
        <begin position="321"/>
        <end position="417"/>
    </location>
</feature>
<gene>
    <name evidence="5" type="ORF">I2501_28655</name>
</gene>
<dbReference type="GO" id="GO:0033072">
    <property type="term" value="P:vancomycin biosynthetic process"/>
    <property type="evidence" value="ECO:0007669"/>
    <property type="project" value="UniProtKB-ARBA"/>
</dbReference>
<dbReference type="InterPro" id="IPR050426">
    <property type="entry name" value="Glycosyltransferase_28"/>
</dbReference>
<dbReference type="InterPro" id="IPR004276">
    <property type="entry name" value="GlycoTrans_28_N"/>
</dbReference>
<organism evidence="5 6">
    <name type="scientific">Streptacidiphilus fuscans</name>
    <dbReference type="NCBI Taxonomy" id="2789292"/>
    <lineage>
        <taxon>Bacteria</taxon>
        <taxon>Bacillati</taxon>
        <taxon>Actinomycetota</taxon>
        <taxon>Actinomycetes</taxon>
        <taxon>Kitasatosporales</taxon>
        <taxon>Streptomycetaceae</taxon>
        <taxon>Streptacidiphilus</taxon>
    </lineage>
</organism>
<dbReference type="InterPro" id="IPR002213">
    <property type="entry name" value="UDP_glucos_trans"/>
</dbReference>
<dbReference type="RefSeq" id="WP_196197173.1">
    <property type="nucleotide sequence ID" value="NZ_JADPRT010000014.1"/>
</dbReference>
<dbReference type="CDD" id="cd03784">
    <property type="entry name" value="GT1_Gtf-like"/>
    <property type="match status" value="1"/>
</dbReference>
<evidence type="ECO:0000256" key="1">
    <source>
        <dbReference type="ARBA" id="ARBA00022679"/>
    </source>
</evidence>
<evidence type="ECO:0000256" key="2">
    <source>
        <dbReference type="SAM" id="MobiDB-lite"/>
    </source>
</evidence>
<dbReference type="SUPFAM" id="SSF53756">
    <property type="entry name" value="UDP-Glycosyltransferase/glycogen phosphorylase"/>
    <property type="match status" value="1"/>
</dbReference>
<keyword evidence="6" id="KW-1185">Reference proteome</keyword>
<feature type="compositionally biased region" description="Pro residues" evidence="2">
    <location>
        <begin position="239"/>
        <end position="248"/>
    </location>
</feature>
<evidence type="ECO:0000259" key="4">
    <source>
        <dbReference type="Pfam" id="PF06722"/>
    </source>
</evidence>
<dbReference type="GO" id="GO:0016758">
    <property type="term" value="F:hexosyltransferase activity"/>
    <property type="evidence" value="ECO:0007669"/>
    <property type="project" value="InterPro"/>
</dbReference>
<dbReference type="FunFam" id="3.40.50.2000:FF:000009">
    <property type="entry name" value="Sterol 3-beta-glucosyltransferase UGT80A2"/>
    <property type="match status" value="1"/>
</dbReference>
<name>A0A931FEP3_9ACTN</name>
<proteinExistence type="predicted"/>
<dbReference type="Pfam" id="PF06722">
    <property type="entry name" value="EryCIII-like_C"/>
    <property type="match status" value="1"/>
</dbReference>
<accession>A0A931FEP3</accession>